<reference evidence="1 2" key="1">
    <citation type="submission" date="2012-03" db="EMBL/GenBank/DDBJ databases">
        <title>The Genome Sequence of Bartonella taylorii 8TBB.</title>
        <authorList>
            <consortium name="The Broad Institute Genome Sequencing Platform"/>
            <consortium name="The Broad Institute Genome Sequencing Center for Infectious Disease"/>
            <person name="Feldgarden M."/>
            <person name="Kirby J."/>
            <person name="Kosoy M."/>
            <person name="Birtles R."/>
            <person name="Probert W.S."/>
            <person name="Chiaraviglio L."/>
            <person name="Young S.K."/>
            <person name="Zeng Q."/>
            <person name="Gargeya S."/>
            <person name="Fitzgerald M."/>
            <person name="Haas B."/>
            <person name="Abouelleil A."/>
            <person name="Alvarado L."/>
            <person name="Arachchi H.M."/>
            <person name="Berlin A."/>
            <person name="Chapman S.B."/>
            <person name="Gearin G."/>
            <person name="Goldberg J."/>
            <person name="Griggs A."/>
            <person name="Gujja S."/>
            <person name="Hansen M."/>
            <person name="Heiman D."/>
            <person name="Howarth C."/>
            <person name="Larimer J."/>
            <person name="Lui A."/>
            <person name="MacDonald P.J.P."/>
            <person name="McCowen C."/>
            <person name="Montmayeur A."/>
            <person name="Murphy C."/>
            <person name="Neiman D."/>
            <person name="Pearson M."/>
            <person name="Priest M."/>
            <person name="Roberts A."/>
            <person name="Saif S."/>
            <person name="Shea T."/>
            <person name="Sisk P."/>
            <person name="Stolte C."/>
            <person name="Sykes S."/>
            <person name="Wortman J."/>
            <person name="Nusbaum C."/>
            <person name="Birren B."/>
        </authorList>
    </citation>
    <scope>NUCLEOTIDE SEQUENCE [LARGE SCALE GENOMIC DNA]</scope>
    <source>
        <strain evidence="1 2">8TBB</strain>
    </source>
</reference>
<name>A0A9P2RX78_BARTA</name>
<keyword evidence="2" id="KW-1185">Reference proteome</keyword>
<dbReference type="Proteomes" id="UP000002648">
    <property type="component" value="Unassembled WGS sequence"/>
</dbReference>
<dbReference type="EMBL" id="AIMD01000052">
    <property type="protein sequence ID" value="EJF92812.1"/>
    <property type="molecule type" value="Genomic_DNA"/>
</dbReference>
<proteinExistence type="predicted"/>
<comment type="caution">
    <text evidence="1">The sequence shown here is derived from an EMBL/GenBank/DDBJ whole genome shotgun (WGS) entry which is preliminary data.</text>
</comment>
<dbReference type="AlphaFoldDB" id="A0A9P2RX78"/>
<accession>A0A9P2RX78</accession>
<sequence>MFMHRMSLRVVPFLSHIHVVLVGSMGGDGRFHIHSVDTGSVLAADFQNSRKIVIESGKKKNSISDKTFTI</sequence>
<protein>
    <submittedName>
        <fullName evidence="1">Uncharacterized protein</fullName>
    </submittedName>
</protein>
<organism evidence="1 2">
    <name type="scientific">Bartonella taylorii 8TBB</name>
    <dbReference type="NCBI Taxonomy" id="1094560"/>
    <lineage>
        <taxon>Bacteria</taxon>
        <taxon>Pseudomonadati</taxon>
        <taxon>Pseudomonadota</taxon>
        <taxon>Alphaproteobacteria</taxon>
        <taxon>Hyphomicrobiales</taxon>
        <taxon>Bartonellaceae</taxon>
        <taxon>Bartonella</taxon>
    </lineage>
</organism>
<evidence type="ECO:0000313" key="2">
    <source>
        <dbReference type="Proteomes" id="UP000002648"/>
    </source>
</evidence>
<evidence type="ECO:0000313" key="1">
    <source>
        <dbReference type="EMBL" id="EJF92812.1"/>
    </source>
</evidence>
<gene>
    <name evidence="1" type="ORF">ME9_01515</name>
</gene>